<keyword evidence="11" id="KW-1185">Reference proteome</keyword>
<accession>L9WAQ7</accession>
<keyword evidence="6" id="KW-0460">Magnesium</keyword>
<evidence type="ECO:0000256" key="6">
    <source>
        <dbReference type="ARBA" id="ARBA00022842"/>
    </source>
</evidence>
<evidence type="ECO:0000256" key="1">
    <source>
        <dbReference type="ARBA" id="ARBA00004141"/>
    </source>
</evidence>
<sequence>MSDPHNAYSTQKVSSGIEATSNPASVAVEQPGTSTERLDVRRQAVFVTLTFFGMIGGLLGSWFGAPSSLVWGFYAVAYVFGGWYELKGSIAALREPAVETDLLIIIAALGALYIGAPFEGAMLLFLFSLSGMLEEYAISRLIHMVERV</sequence>
<comment type="subcellular location">
    <subcellularLocation>
        <location evidence="1">Membrane</location>
        <topology evidence="1">Multi-pass membrane protein</topology>
    </subcellularLocation>
</comment>
<dbReference type="GO" id="GO:0016020">
    <property type="term" value="C:membrane"/>
    <property type="evidence" value="ECO:0007669"/>
    <property type="project" value="UniProtKB-SubCell"/>
</dbReference>
<feature type="transmembrane region" description="Helical" evidence="9">
    <location>
        <begin position="69"/>
        <end position="86"/>
    </location>
</feature>
<keyword evidence="3" id="KW-0479">Metal-binding</keyword>
<keyword evidence="9" id="KW-0812">Transmembrane</keyword>
<dbReference type="PATRIC" id="fig|1114856.3.peg.188"/>
<evidence type="ECO:0000256" key="4">
    <source>
        <dbReference type="ARBA" id="ARBA00022741"/>
    </source>
</evidence>
<dbReference type="InterPro" id="IPR051949">
    <property type="entry name" value="Cation_Transport_ATPase"/>
</dbReference>
<dbReference type="PANTHER" id="PTHR43079">
    <property type="entry name" value="PROBABLE CADMIUM/ZINC-TRANSPORTING ATPASE HMA1"/>
    <property type="match status" value="1"/>
</dbReference>
<keyword evidence="4" id="KW-0547">Nucleotide-binding</keyword>
<proteinExistence type="inferred from homology"/>
<dbReference type="eggNOG" id="arCOG01576">
    <property type="taxonomic scope" value="Archaea"/>
</dbReference>
<feature type="compositionally biased region" description="Polar residues" evidence="8">
    <location>
        <begin position="7"/>
        <end position="24"/>
    </location>
</feature>
<dbReference type="Proteomes" id="UP000011599">
    <property type="component" value="Unassembled WGS sequence"/>
</dbReference>
<reference evidence="10 11" key="1">
    <citation type="journal article" date="2014" name="PLoS Genet.">
        <title>Phylogenetically driven sequencing of extremely halophilic archaea reveals strategies for static and dynamic osmo-response.</title>
        <authorList>
            <person name="Becker E.A."/>
            <person name="Seitzer P.M."/>
            <person name="Tritt A."/>
            <person name="Larsen D."/>
            <person name="Krusor M."/>
            <person name="Yao A.I."/>
            <person name="Wu D."/>
            <person name="Madern D."/>
            <person name="Eisen J.A."/>
            <person name="Darling A.E."/>
            <person name="Facciotti M.T."/>
        </authorList>
    </citation>
    <scope>NUCLEOTIDE SEQUENCE [LARGE SCALE GENOMIC DNA]</scope>
    <source>
        <strain evidence="10 11">GA33</strain>
    </source>
</reference>
<keyword evidence="9" id="KW-1133">Transmembrane helix</keyword>
<keyword evidence="5" id="KW-0067">ATP-binding</keyword>
<organism evidence="10 11">
    <name type="scientific">Natronorubrum tibetense GA33</name>
    <dbReference type="NCBI Taxonomy" id="1114856"/>
    <lineage>
        <taxon>Archaea</taxon>
        <taxon>Methanobacteriati</taxon>
        <taxon>Methanobacteriota</taxon>
        <taxon>Stenosarchaea group</taxon>
        <taxon>Halobacteria</taxon>
        <taxon>Halobacteriales</taxon>
        <taxon>Natrialbaceae</taxon>
        <taxon>Natronorubrum</taxon>
    </lineage>
</organism>
<evidence type="ECO:0000256" key="7">
    <source>
        <dbReference type="ARBA" id="ARBA00022967"/>
    </source>
</evidence>
<dbReference type="AlphaFoldDB" id="L9WAQ7"/>
<dbReference type="STRING" id="1114856.GCA_000383975_02002"/>
<dbReference type="EMBL" id="AOHW01000002">
    <property type="protein sequence ID" value="ELY46457.1"/>
    <property type="molecule type" value="Genomic_DNA"/>
</dbReference>
<dbReference type="GO" id="GO:0005524">
    <property type="term" value="F:ATP binding"/>
    <property type="evidence" value="ECO:0007669"/>
    <property type="project" value="UniProtKB-KW"/>
</dbReference>
<evidence type="ECO:0000256" key="8">
    <source>
        <dbReference type="SAM" id="MobiDB-lite"/>
    </source>
</evidence>
<comment type="similarity">
    <text evidence="2">Belongs to the cation transport ATPase (P-type) (TC 3.A.3) family. Type IB subfamily.</text>
</comment>
<feature type="region of interest" description="Disordered" evidence="8">
    <location>
        <begin position="1"/>
        <end position="31"/>
    </location>
</feature>
<gene>
    <name evidence="10" type="ORF">C496_00900</name>
</gene>
<evidence type="ECO:0000313" key="10">
    <source>
        <dbReference type="EMBL" id="ELY46457.1"/>
    </source>
</evidence>
<dbReference type="GO" id="GO:0046872">
    <property type="term" value="F:metal ion binding"/>
    <property type="evidence" value="ECO:0007669"/>
    <property type="project" value="UniProtKB-KW"/>
</dbReference>
<comment type="caution">
    <text evidence="10">The sequence shown here is derived from an EMBL/GenBank/DDBJ whole genome shotgun (WGS) entry which is preliminary data.</text>
</comment>
<evidence type="ECO:0000256" key="9">
    <source>
        <dbReference type="SAM" id="Phobius"/>
    </source>
</evidence>
<evidence type="ECO:0000313" key="11">
    <source>
        <dbReference type="Proteomes" id="UP000011599"/>
    </source>
</evidence>
<evidence type="ECO:0000256" key="5">
    <source>
        <dbReference type="ARBA" id="ARBA00022840"/>
    </source>
</evidence>
<keyword evidence="9" id="KW-0472">Membrane</keyword>
<feature type="transmembrane region" description="Helical" evidence="9">
    <location>
        <begin position="98"/>
        <end position="116"/>
    </location>
</feature>
<evidence type="ECO:0000256" key="3">
    <source>
        <dbReference type="ARBA" id="ARBA00022723"/>
    </source>
</evidence>
<dbReference type="PANTHER" id="PTHR43079:SF1">
    <property type="entry name" value="CADMIUM_ZINC-TRANSPORTING ATPASE HMA1, CHLOROPLASTIC-RELATED"/>
    <property type="match status" value="1"/>
</dbReference>
<feature type="transmembrane region" description="Helical" evidence="9">
    <location>
        <begin position="44"/>
        <end position="63"/>
    </location>
</feature>
<evidence type="ECO:0000256" key="2">
    <source>
        <dbReference type="ARBA" id="ARBA00006024"/>
    </source>
</evidence>
<protein>
    <submittedName>
        <fullName evidence="10">Cadmium-translocating P-type ATPase</fullName>
    </submittedName>
</protein>
<keyword evidence="7" id="KW-1278">Translocase</keyword>
<name>L9WAQ7_9EURY</name>